<evidence type="ECO:0000313" key="2">
    <source>
        <dbReference type="EMBL" id="GLP94944.1"/>
    </source>
</evidence>
<dbReference type="AlphaFoldDB" id="A0AA37VSU9"/>
<feature type="transmembrane region" description="Helical" evidence="1">
    <location>
        <begin position="63"/>
        <end position="81"/>
    </location>
</feature>
<keyword evidence="1" id="KW-0472">Membrane</keyword>
<dbReference type="EMBL" id="BSNC01000001">
    <property type="protein sequence ID" value="GLP94944.1"/>
    <property type="molecule type" value="Genomic_DNA"/>
</dbReference>
<organism evidence="2 3">
    <name type="scientific">Paraferrimonas sedimenticola</name>
    <dbReference type="NCBI Taxonomy" id="375674"/>
    <lineage>
        <taxon>Bacteria</taxon>
        <taxon>Pseudomonadati</taxon>
        <taxon>Pseudomonadota</taxon>
        <taxon>Gammaproteobacteria</taxon>
        <taxon>Alteromonadales</taxon>
        <taxon>Ferrimonadaceae</taxon>
        <taxon>Paraferrimonas</taxon>
    </lineage>
</organism>
<evidence type="ECO:0000256" key="1">
    <source>
        <dbReference type="SAM" id="Phobius"/>
    </source>
</evidence>
<reference evidence="2" key="1">
    <citation type="journal article" date="2014" name="Int. J. Syst. Evol. Microbiol.">
        <title>Complete genome sequence of Corynebacterium casei LMG S-19264T (=DSM 44701T), isolated from a smear-ripened cheese.</title>
        <authorList>
            <consortium name="US DOE Joint Genome Institute (JGI-PGF)"/>
            <person name="Walter F."/>
            <person name="Albersmeier A."/>
            <person name="Kalinowski J."/>
            <person name="Ruckert C."/>
        </authorList>
    </citation>
    <scope>NUCLEOTIDE SEQUENCE</scope>
    <source>
        <strain evidence="2">NBRC 101628</strain>
    </source>
</reference>
<keyword evidence="1" id="KW-0812">Transmembrane</keyword>
<comment type="caution">
    <text evidence="2">The sequence shown here is derived from an EMBL/GenBank/DDBJ whole genome shotgun (WGS) entry which is preliminary data.</text>
</comment>
<keyword evidence="1" id="KW-1133">Transmembrane helix</keyword>
<accession>A0AA37VSU9</accession>
<sequence length="88" mass="9889">MNKIKLITFELSAVPAYSLKMLGAIAAAYIAFGVNEDLANQYILLRGTEYTVAEDPSMFYLNIIKRLSFIAFFLYLAIWGIRAKKAST</sequence>
<gene>
    <name evidence="2" type="ORF">GCM10007895_02500</name>
</gene>
<keyword evidence="3" id="KW-1185">Reference proteome</keyword>
<name>A0AA37VSU9_9GAMM</name>
<proteinExistence type="predicted"/>
<evidence type="ECO:0000313" key="3">
    <source>
        <dbReference type="Proteomes" id="UP001161422"/>
    </source>
</evidence>
<feature type="transmembrane region" description="Helical" evidence="1">
    <location>
        <begin position="12"/>
        <end position="32"/>
    </location>
</feature>
<reference evidence="2" key="2">
    <citation type="submission" date="2023-01" db="EMBL/GenBank/DDBJ databases">
        <title>Draft genome sequence of Paraferrimonas sedimenticola strain NBRC 101628.</title>
        <authorList>
            <person name="Sun Q."/>
            <person name="Mori K."/>
        </authorList>
    </citation>
    <scope>NUCLEOTIDE SEQUENCE</scope>
    <source>
        <strain evidence="2">NBRC 101628</strain>
    </source>
</reference>
<dbReference type="Proteomes" id="UP001161422">
    <property type="component" value="Unassembled WGS sequence"/>
</dbReference>
<protein>
    <submittedName>
        <fullName evidence="2">Uncharacterized protein</fullName>
    </submittedName>
</protein>